<accession>A0ABQ9Q497</accession>
<proteinExistence type="predicted"/>
<evidence type="ECO:0000313" key="1">
    <source>
        <dbReference type="EMBL" id="KAK0378552.1"/>
    </source>
</evidence>
<gene>
    <name evidence="1" type="ORF">CLIM01_04114</name>
</gene>
<reference evidence="1" key="1">
    <citation type="submission" date="2023-04" db="EMBL/GenBank/DDBJ databases">
        <title>Colletotrichum limetticola genome sequence.</title>
        <authorList>
            <person name="Baroncelli R."/>
        </authorList>
    </citation>
    <scope>NUCLEOTIDE SEQUENCE</scope>
    <source>
        <strain evidence="1">KLA-Anderson</strain>
    </source>
</reference>
<keyword evidence="2" id="KW-1185">Reference proteome</keyword>
<sequence>MSSCGLPWPAGLVHEDFAARYSDSKPFEFGQMPGVISATAKFPLGDRGYWKLTRLGFSNMPLSN</sequence>
<protein>
    <submittedName>
        <fullName evidence="1">Uncharacterized protein</fullName>
    </submittedName>
</protein>
<evidence type="ECO:0000313" key="2">
    <source>
        <dbReference type="Proteomes" id="UP001169217"/>
    </source>
</evidence>
<comment type="caution">
    <text evidence="1">The sequence shown here is derived from an EMBL/GenBank/DDBJ whole genome shotgun (WGS) entry which is preliminary data.</text>
</comment>
<dbReference type="Proteomes" id="UP001169217">
    <property type="component" value="Unassembled WGS sequence"/>
</dbReference>
<organism evidence="1 2">
    <name type="scientific">Colletotrichum limetticola</name>
    <dbReference type="NCBI Taxonomy" id="1209924"/>
    <lineage>
        <taxon>Eukaryota</taxon>
        <taxon>Fungi</taxon>
        <taxon>Dikarya</taxon>
        <taxon>Ascomycota</taxon>
        <taxon>Pezizomycotina</taxon>
        <taxon>Sordariomycetes</taxon>
        <taxon>Hypocreomycetidae</taxon>
        <taxon>Glomerellales</taxon>
        <taxon>Glomerellaceae</taxon>
        <taxon>Colletotrichum</taxon>
        <taxon>Colletotrichum acutatum species complex</taxon>
    </lineage>
</organism>
<name>A0ABQ9Q497_9PEZI</name>
<dbReference type="EMBL" id="JARUPT010000093">
    <property type="protein sequence ID" value="KAK0378552.1"/>
    <property type="molecule type" value="Genomic_DNA"/>
</dbReference>